<dbReference type="InterPro" id="IPR036097">
    <property type="entry name" value="HisK_dim/P_sf"/>
</dbReference>
<feature type="modified residue" description="4-aspartylphosphate" evidence="6">
    <location>
        <position position="630"/>
    </location>
</feature>
<dbReference type="Pfam" id="PF00512">
    <property type="entry name" value="HisKA"/>
    <property type="match status" value="1"/>
</dbReference>
<dbReference type="InterPro" id="IPR004358">
    <property type="entry name" value="Sig_transdc_His_kin-like_C"/>
</dbReference>
<dbReference type="InterPro" id="IPR029016">
    <property type="entry name" value="GAF-like_dom_sf"/>
</dbReference>
<dbReference type="EC" id="2.7.13.3" evidence="2"/>
<dbReference type="InterPro" id="IPR003594">
    <property type="entry name" value="HATPase_dom"/>
</dbReference>
<dbReference type="CDD" id="cd00082">
    <property type="entry name" value="HisKA"/>
    <property type="match status" value="1"/>
</dbReference>
<evidence type="ECO:0000313" key="11">
    <source>
        <dbReference type="Proteomes" id="UP000067626"/>
    </source>
</evidence>
<dbReference type="InterPro" id="IPR005467">
    <property type="entry name" value="His_kinase_dom"/>
</dbReference>
<dbReference type="InterPro" id="IPR003661">
    <property type="entry name" value="HisK_dim/P_dom"/>
</dbReference>
<dbReference type="Gene3D" id="1.10.287.130">
    <property type="match status" value="1"/>
</dbReference>
<dbReference type="CDD" id="cd16922">
    <property type="entry name" value="HATPase_EvgS-ArcB-TorS-like"/>
    <property type="match status" value="1"/>
</dbReference>
<dbReference type="STRING" id="52.CMC5_041360"/>
<dbReference type="PRINTS" id="PR00344">
    <property type="entry name" value="BCTRLSENSOR"/>
</dbReference>
<organism evidence="10 11">
    <name type="scientific">Chondromyces crocatus</name>
    <dbReference type="NCBI Taxonomy" id="52"/>
    <lineage>
        <taxon>Bacteria</taxon>
        <taxon>Pseudomonadati</taxon>
        <taxon>Myxococcota</taxon>
        <taxon>Polyangia</taxon>
        <taxon>Polyangiales</taxon>
        <taxon>Polyangiaceae</taxon>
        <taxon>Chondromyces</taxon>
    </lineage>
</organism>
<feature type="coiled-coil region" evidence="7">
    <location>
        <begin position="307"/>
        <end position="334"/>
    </location>
</feature>
<accession>A0A0K1EHB1</accession>
<dbReference type="SMART" id="SM00448">
    <property type="entry name" value="REC"/>
    <property type="match status" value="2"/>
</dbReference>
<evidence type="ECO:0000256" key="3">
    <source>
        <dbReference type="ARBA" id="ARBA00022553"/>
    </source>
</evidence>
<evidence type="ECO:0000256" key="1">
    <source>
        <dbReference type="ARBA" id="ARBA00000085"/>
    </source>
</evidence>
<dbReference type="PANTHER" id="PTHR43547">
    <property type="entry name" value="TWO-COMPONENT HISTIDINE KINASE"/>
    <property type="match status" value="1"/>
</dbReference>
<dbReference type="SMART" id="SM00387">
    <property type="entry name" value="HATPase_c"/>
    <property type="match status" value="1"/>
</dbReference>
<dbReference type="Proteomes" id="UP000067626">
    <property type="component" value="Chromosome"/>
</dbReference>
<dbReference type="OrthoDB" id="5522912at2"/>
<dbReference type="CDD" id="cd00156">
    <property type="entry name" value="REC"/>
    <property type="match status" value="1"/>
</dbReference>
<keyword evidence="4 10" id="KW-0808">Transferase</keyword>
<dbReference type="SUPFAM" id="SSF52172">
    <property type="entry name" value="CheY-like"/>
    <property type="match status" value="2"/>
</dbReference>
<dbReference type="EMBL" id="CP012159">
    <property type="protein sequence ID" value="AKT39983.1"/>
    <property type="molecule type" value="Genomic_DNA"/>
</dbReference>
<evidence type="ECO:0000256" key="7">
    <source>
        <dbReference type="SAM" id="Coils"/>
    </source>
</evidence>
<dbReference type="InterPro" id="IPR003018">
    <property type="entry name" value="GAF"/>
</dbReference>
<reference evidence="10 11" key="1">
    <citation type="submission" date="2015-07" db="EMBL/GenBank/DDBJ databases">
        <title>Genome analysis of myxobacterium Chondromyces crocatus Cm c5 reveals a high potential for natural compound synthesis and the genetic basis for the loss of fruiting body formation.</title>
        <authorList>
            <person name="Zaburannyi N."/>
            <person name="Bunk B."/>
            <person name="Maier J."/>
            <person name="Overmann J."/>
            <person name="Mueller R."/>
        </authorList>
    </citation>
    <scope>NUCLEOTIDE SEQUENCE [LARGE SCALE GENOMIC DNA]</scope>
    <source>
        <strain evidence="10 11">Cm c5</strain>
    </source>
</reference>
<proteinExistence type="predicted"/>
<sequence>METPDPLQILVVDDDDVDRLAVLRTLRKAGIEAAVVEAAGASEAFAALRGRSFDCVLLDYRLPGTDGLEVLQEVRGAGDDTPIVMLTGQGDEQTAVDIMKAGAADYISKASLSPERLGQSLRHAVRVSRAERETATAQQALERHAQKLRELTEASLSLHGAASLEAILVSLVERARTLVGTQQAAVGLLPLGVSSAADGGRVAAWSAPAPIGGEVSIPPAFHELILEAGGPVRMTRQQLEAHPLAPELLGGVDVSVAEGVAIVPLVGQDGHDLGLLLLTDKQRGTLDAQDEALLVQLARMASIAIENRLLVDLLERERQRAEEANNAKDEFLAIVSHELRTPLNAIMGWIRMLHTGMLPPEKRTRALEAVDRNARAQAQLVEDLLDVSRVISGKLRLDVRSMDLRRAVEGALDVVRPSLDAKSLQLSVHIDDEVPEIQGDPDRLQQVVWNLLTNAAKFTPASGAIQVRVSTCPEAVMLQVVDSGRGIAAEFLPHVFERFRQADGSATRAHGGLGLGLSIVRHIVELHGGTIRAESAGEGAGATFTVTLPLRRPEAPSSPLVRSSDPAPPNLPTSALIAGLHVLLAEDDVDAREIMLAVFTQNGARVTAVATAAEALRALEIERYDLLMSDIGMPGADGYSLMRRVRTLAPERGGRTPAVALTAFAGIDDRRRARAAGFDAYLTKPVDTLELVALVAKLAKPRA</sequence>
<evidence type="ECO:0000313" key="10">
    <source>
        <dbReference type="EMBL" id="AKT39983.1"/>
    </source>
</evidence>
<dbReference type="InterPro" id="IPR001789">
    <property type="entry name" value="Sig_transdc_resp-reg_receiver"/>
</dbReference>
<dbReference type="Gene3D" id="3.30.450.40">
    <property type="match status" value="1"/>
</dbReference>
<evidence type="ECO:0000259" key="9">
    <source>
        <dbReference type="PROSITE" id="PS50110"/>
    </source>
</evidence>
<evidence type="ECO:0000256" key="2">
    <source>
        <dbReference type="ARBA" id="ARBA00012438"/>
    </source>
</evidence>
<name>A0A0K1EHB1_CHOCO</name>
<dbReference type="Pfam" id="PF02518">
    <property type="entry name" value="HATPase_c"/>
    <property type="match status" value="1"/>
</dbReference>
<dbReference type="PATRIC" id="fig|52.7.peg.4552"/>
<dbReference type="SUPFAM" id="SSF55781">
    <property type="entry name" value="GAF domain-like"/>
    <property type="match status" value="1"/>
</dbReference>
<dbReference type="FunFam" id="3.30.565.10:FF:000010">
    <property type="entry name" value="Sensor histidine kinase RcsC"/>
    <property type="match status" value="1"/>
</dbReference>
<dbReference type="Gene3D" id="3.30.565.10">
    <property type="entry name" value="Histidine kinase-like ATPase, C-terminal domain"/>
    <property type="match status" value="1"/>
</dbReference>
<dbReference type="SUPFAM" id="SSF55874">
    <property type="entry name" value="ATPase domain of HSP90 chaperone/DNA topoisomerase II/histidine kinase"/>
    <property type="match status" value="1"/>
</dbReference>
<dbReference type="InterPro" id="IPR011006">
    <property type="entry name" value="CheY-like_superfamily"/>
</dbReference>
<evidence type="ECO:0000256" key="5">
    <source>
        <dbReference type="ARBA" id="ARBA00022777"/>
    </source>
</evidence>
<dbReference type="RefSeq" id="WP_050431977.1">
    <property type="nucleotide sequence ID" value="NZ_CP012159.1"/>
</dbReference>
<evidence type="ECO:0000256" key="4">
    <source>
        <dbReference type="ARBA" id="ARBA00022679"/>
    </source>
</evidence>
<dbReference type="SMART" id="SM00388">
    <property type="entry name" value="HisKA"/>
    <property type="match status" value="1"/>
</dbReference>
<dbReference type="PROSITE" id="PS50109">
    <property type="entry name" value="HIS_KIN"/>
    <property type="match status" value="1"/>
</dbReference>
<dbReference type="AlphaFoldDB" id="A0A0K1EHB1"/>
<feature type="domain" description="Response regulatory" evidence="9">
    <location>
        <begin position="8"/>
        <end position="124"/>
    </location>
</feature>
<dbReference type="Pfam" id="PF13185">
    <property type="entry name" value="GAF_2"/>
    <property type="match status" value="1"/>
</dbReference>
<feature type="coiled-coil region" evidence="7">
    <location>
        <begin position="127"/>
        <end position="154"/>
    </location>
</feature>
<evidence type="ECO:0000256" key="6">
    <source>
        <dbReference type="PROSITE-ProRule" id="PRU00169"/>
    </source>
</evidence>
<feature type="modified residue" description="4-aspartylphosphate" evidence="6">
    <location>
        <position position="59"/>
    </location>
</feature>
<gene>
    <name evidence="10" type="ORF">CMC5_041360</name>
</gene>
<dbReference type="SMART" id="SM00065">
    <property type="entry name" value="GAF"/>
    <property type="match status" value="1"/>
</dbReference>
<dbReference type="PANTHER" id="PTHR43547:SF2">
    <property type="entry name" value="HYBRID SIGNAL TRANSDUCTION HISTIDINE KINASE C"/>
    <property type="match status" value="1"/>
</dbReference>
<dbReference type="Pfam" id="PF00072">
    <property type="entry name" value="Response_reg"/>
    <property type="match status" value="2"/>
</dbReference>
<dbReference type="PROSITE" id="PS50110">
    <property type="entry name" value="RESPONSE_REGULATORY"/>
    <property type="match status" value="2"/>
</dbReference>
<keyword evidence="3 6" id="KW-0597">Phosphoprotein</keyword>
<dbReference type="SUPFAM" id="SSF47384">
    <property type="entry name" value="Homodimeric domain of signal transducing histidine kinase"/>
    <property type="match status" value="1"/>
</dbReference>
<dbReference type="Gene3D" id="3.40.50.2300">
    <property type="match status" value="2"/>
</dbReference>
<feature type="domain" description="Histidine kinase" evidence="8">
    <location>
        <begin position="334"/>
        <end position="552"/>
    </location>
</feature>
<evidence type="ECO:0000259" key="8">
    <source>
        <dbReference type="PROSITE" id="PS50109"/>
    </source>
</evidence>
<keyword evidence="7" id="KW-0175">Coiled coil</keyword>
<keyword evidence="5 10" id="KW-0418">Kinase</keyword>
<keyword evidence="11" id="KW-1185">Reference proteome</keyword>
<feature type="domain" description="Response regulatory" evidence="9">
    <location>
        <begin position="581"/>
        <end position="699"/>
    </location>
</feature>
<dbReference type="GO" id="GO:0000155">
    <property type="term" value="F:phosphorelay sensor kinase activity"/>
    <property type="evidence" value="ECO:0007669"/>
    <property type="project" value="InterPro"/>
</dbReference>
<dbReference type="InterPro" id="IPR036890">
    <property type="entry name" value="HATPase_C_sf"/>
</dbReference>
<dbReference type="KEGG" id="ccro:CMC5_041360"/>
<protein>
    <recommendedName>
        <fullName evidence="2">histidine kinase</fullName>
        <ecNumber evidence="2">2.7.13.3</ecNumber>
    </recommendedName>
</protein>
<comment type="catalytic activity">
    <reaction evidence="1">
        <text>ATP + protein L-histidine = ADP + protein N-phospho-L-histidine.</text>
        <dbReference type="EC" id="2.7.13.3"/>
    </reaction>
</comment>